<evidence type="ECO:0000256" key="6">
    <source>
        <dbReference type="ARBA" id="ARBA00036541"/>
    </source>
</evidence>
<dbReference type="AlphaFoldDB" id="A0A285U0G4"/>
<dbReference type="EC" id="4.1.1.94" evidence="7"/>
<accession>A0A285U0G4</accession>
<evidence type="ECO:0000256" key="4">
    <source>
        <dbReference type="ARBA" id="ARBA00023239"/>
    </source>
</evidence>
<dbReference type="InterPro" id="IPR029045">
    <property type="entry name" value="ClpP/crotonase-like_dom_sf"/>
</dbReference>
<evidence type="ECO:0000256" key="8">
    <source>
        <dbReference type="ARBA" id="ARBA00039903"/>
    </source>
</evidence>
<evidence type="ECO:0000256" key="5">
    <source>
        <dbReference type="ARBA" id="ARBA00036343"/>
    </source>
</evidence>
<evidence type="ECO:0000256" key="12">
    <source>
        <dbReference type="ARBA" id="ARBA00056546"/>
    </source>
</evidence>
<comment type="function">
    <text evidence="12">Decarboxylates ethylmalonyl-CoA, a potentially toxic metabolite, to form butyryl-CoA, suggesting it might be involved in metabolite proofreading. Acts preferentially on (S)-ethylmalonyl-CoA but also has some activity on the (R)-isomer. Also has methylmalonyl-CoA decarboxylase activity at lower level.</text>
</comment>
<organism evidence="14 15">
    <name type="scientific">Ureibacillus acetophenoni</name>
    <dbReference type="NCBI Taxonomy" id="614649"/>
    <lineage>
        <taxon>Bacteria</taxon>
        <taxon>Bacillati</taxon>
        <taxon>Bacillota</taxon>
        <taxon>Bacilli</taxon>
        <taxon>Bacillales</taxon>
        <taxon>Caryophanaceae</taxon>
        <taxon>Ureibacillus</taxon>
    </lineage>
</organism>
<keyword evidence="15" id="KW-1185">Reference proteome</keyword>
<evidence type="ECO:0000256" key="2">
    <source>
        <dbReference type="ARBA" id="ARBA00005254"/>
    </source>
</evidence>
<dbReference type="EMBL" id="OBQC01000001">
    <property type="protein sequence ID" value="SOC35322.1"/>
    <property type="molecule type" value="Genomic_DNA"/>
</dbReference>
<dbReference type="PROSITE" id="PS00166">
    <property type="entry name" value="ENOYL_COA_HYDRATASE"/>
    <property type="match status" value="1"/>
</dbReference>
<comment type="subcellular location">
    <subcellularLocation>
        <location evidence="1">Cytoplasm</location>
        <location evidence="1">Cytosol</location>
    </subcellularLocation>
</comment>
<proteinExistence type="inferred from homology"/>
<comment type="catalytic activity">
    <reaction evidence="6">
        <text>(2R)-ethylmalonyl-CoA + H(+) = butanoyl-CoA + CO2</text>
        <dbReference type="Rhea" id="RHEA:59540"/>
        <dbReference type="ChEBI" id="CHEBI:15378"/>
        <dbReference type="ChEBI" id="CHEBI:16526"/>
        <dbReference type="ChEBI" id="CHEBI:57371"/>
        <dbReference type="ChEBI" id="CHEBI:85316"/>
        <dbReference type="EC" id="4.1.1.94"/>
    </reaction>
    <physiologicalReaction direction="left-to-right" evidence="6">
        <dbReference type="Rhea" id="RHEA:59541"/>
    </physiologicalReaction>
</comment>
<dbReference type="CDD" id="cd06558">
    <property type="entry name" value="crotonase-like"/>
    <property type="match status" value="1"/>
</dbReference>
<keyword evidence="3" id="KW-0963">Cytoplasm</keyword>
<dbReference type="GO" id="GO:0005829">
    <property type="term" value="C:cytosol"/>
    <property type="evidence" value="ECO:0007669"/>
    <property type="project" value="UniProtKB-SubCell"/>
</dbReference>
<evidence type="ECO:0000256" key="1">
    <source>
        <dbReference type="ARBA" id="ARBA00004514"/>
    </source>
</evidence>
<evidence type="ECO:0000256" key="9">
    <source>
        <dbReference type="ARBA" id="ARBA00042052"/>
    </source>
</evidence>
<evidence type="ECO:0000256" key="10">
    <source>
        <dbReference type="ARBA" id="ARBA00042182"/>
    </source>
</evidence>
<keyword evidence="4" id="KW-0456">Lyase</keyword>
<evidence type="ECO:0000256" key="3">
    <source>
        <dbReference type="ARBA" id="ARBA00022490"/>
    </source>
</evidence>
<evidence type="ECO:0000313" key="15">
    <source>
        <dbReference type="Proteomes" id="UP000219252"/>
    </source>
</evidence>
<name>A0A285U0G4_9BACL</name>
<dbReference type="InterPro" id="IPR001753">
    <property type="entry name" value="Enoyl-CoA_hydra/iso"/>
</dbReference>
<sequence length="261" mass="29260">MNKGMDKLAYKIDYIDGILTFTIDREEKRNAVNDEVMNGFKEIVTTIYENKDVRFLIITGAGAKAFCSGGDLSEFHKLQTEKDAFGMLSKMGTILYEIATLPVPTIALINGTAVGGGCEIATACDFRLVAKDAKCGFIQGTLGITSGWGGGTYLLESGLKQDFALKMLVDSSTYDADKLYEIGWATNIFEGSKEVALENFIQHMRKIHPSVHHAYKEIKLRSWKEKNMFERVMEEIKLCAKLWESDEHIEAVNRFLNKSNK</sequence>
<dbReference type="InterPro" id="IPR018376">
    <property type="entry name" value="Enoyl-CoA_hyd/isom_CS"/>
</dbReference>
<comment type="catalytic activity">
    <reaction evidence="5">
        <text>(2S)-ethylmalonyl-CoA + H(+) = butanoyl-CoA + CO2</text>
        <dbReference type="Rhea" id="RHEA:32131"/>
        <dbReference type="ChEBI" id="CHEBI:15378"/>
        <dbReference type="ChEBI" id="CHEBI:16526"/>
        <dbReference type="ChEBI" id="CHEBI:57371"/>
        <dbReference type="ChEBI" id="CHEBI:60909"/>
        <dbReference type="EC" id="4.1.1.94"/>
    </reaction>
    <physiologicalReaction direction="left-to-right" evidence="5">
        <dbReference type="Rhea" id="RHEA:32132"/>
    </physiologicalReaction>
</comment>
<comment type="catalytic activity">
    <reaction evidence="11">
        <text>(S)-methylmalonyl-CoA + H(+) = propanoyl-CoA + CO2</text>
        <dbReference type="Rhea" id="RHEA:61340"/>
        <dbReference type="ChEBI" id="CHEBI:15378"/>
        <dbReference type="ChEBI" id="CHEBI:16526"/>
        <dbReference type="ChEBI" id="CHEBI:57327"/>
        <dbReference type="ChEBI" id="CHEBI:57392"/>
        <dbReference type="EC" id="4.1.1.94"/>
    </reaction>
    <physiologicalReaction direction="left-to-right" evidence="11">
        <dbReference type="Rhea" id="RHEA:61341"/>
    </physiologicalReaction>
</comment>
<comment type="similarity">
    <text evidence="2 13">Belongs to the enoyl-CoA hydratase/isomerase family.</text>
</comment>
<evidence type="ECO:0000256" key="11">
    <source>
        <dbReference type="ARBA" id="ARBA00047446"/>
    </source>
</evidence>
<dbReference type="PANTHER" id="PTHR11941:SF27">
    <property type="entry name" value="ETHYLMALONYL-COA DECARBOXYLASE"/>
    <property type="match status" value="1"/>
</dbReference>
<dbReference type="GO" id="GO:0006635">
    <property type="term" value="P:fatty acid beta-oxidation"/>
    <property type="evidence" value="ECO:0007669"/>
    <property type="project" value="TreeGrafter"/>
</dbReference>
<dbReference type="GO" id="GO:0004492">
    <property type="term" value="F:methyl/ethyl malonyl-CoA decarboxylase activity"/>
    <property type="evidence" value="ECO:0007669"/>
    <property type="project" value="UniProtKB-EC"/>
</dbReference>
<evidence type="ECO:0000313" key="14">
    <source>
        <dbReference type="EMBL" id="SOC35322.1"/>
    </source>
</evidence>
<evidence type="ECO:0000256" key="13">
    <source>
        <dbReference type="RuleBase" id="RU003707"/>
    </source>
</evidence>
<dbReference type="PANTHER" id="PTHR11941">
    <property type="entry name" value="ENOYL-COA HYDRATASE-RELATED"/>
    <property type="match status" value="1"/>
</dbReference>
<dbReference type="Gene3D" id="3.90.226.10">
    <property type="entry name" value="2-enoyl-CoA Hydratase, Chain A, domain 1"/>
    <property type="match status" value="1"/>
</dbReference>
<protein>
    <recommendedName>
        <fullName evidence="8">Ethylmalonyl-CoA decarboxylase</fullName>
        <ecNumber evidence="7">4.1.1.94</ecNumber>
    </recommendedName>
    <alternativeName>
        <fullName evidence="10">Enoyl-CoA hydratase domain-containing protein 1</fullName>
    </alternativeName>
    <alternativeName>
        <fullName evidence="9">Methylmalonyl-CoA decarboxylase</fullName>
    </alternativeName>
</protein>
<gene>
    <name evidence="14" type="ORF">SAMN05877842_101367</name>
</gene>
<dbReference type="SUPFAM" id="SSF52096">
    <property type="entry name" value="ClpP/crotonase"/>
    <property type="match status" value="1"/>
</dbReference>
<dbReference type="Proteomes" id="UP000219252">
    <property type="component" value="Unassembled WGS sequence"/>
</dbReference>
<reference evidence="15" key="1">
    <citation type="submission" date="2017-08" db="EMBL/GenBank/DDBJ databases">
        <authorList>
            <person name="Varghese N."/>
            <person name="Submissions S."/>
        </authorList>
    </citation>
    <scope>NUCLEOTIDE SEQUENCE [LARGE SCALE GENOMIC DNA]</scope>
    <source>
        <strain evidence="15">JC23</strain>
    </source>
</reference>
<dbReference type="Pfam" id="PF00378">
    <property type="entry name" value="ECH_1"/>
    <property type="match status" value="1"/>
</dbReference>
<evidence type="ECO:0000256" key="7">
    <source>
        <dbReference type="ARBA" id="ARBA00038883"/>
    </source>
</evidence>